<sequence length="252" mass="27999">MRNSKPIIGITSTVVNHNQIRSINLHEKFIRAVIDGGGVPIVIPIGTVELAEEWVSVCDGIILSNGEDIDPHSYGAAPDPKIQKTYGRRDQLEIEIVRQALKHNRPILGICRGITMLNVALGGTVIQDIEKFNPTAMNHYQQAERSEPTHEVSISESSRLYKMINTKNIRVNSMHHQSIDQLSTDLTQVAMSADGVIEAVEGVRKHPLLLGIQWHPEEMATEDVRMQQIFTDFIAECRVANSDFITGSDGSE</sequence>
<organism evidence="1 2">
    <name type="scientific">Halalkalibacter alkaliphilus</name>
    <dbReference type="NCBI Taxonomy" id="2917993"/>
    <lineage>
        <taxon>Bacteria</taxon>
        <taxon>Bacillati</taxon>
        <taxon>Bacillota</taxon>
        <taxon>Bacilli</taxon>
        <taxon>Bacillales</taxon>
        <taxon>Bacillaceae</taxon>
        <taxon>Halalkalibacter</taxon>
    </lineage>
</organism>
<comment type="caution">
    <text evidence="1">The sequence shown here is derived from an EMBL/GenBank/DDBJ whole genome shotgun (WGS) entry which is preliminary data.</text>
</comment>
<proteinExistence type="predicted"/>
<dbReference type="CDD" id="cd01745">
    <property type="entry name" value="GATase1_2"/>
    <property type="match status" value="1"/>
</dbReference>
<reference evidence="1" key="1">
    <citation type="submission" date="2022-02" db="EMBL/GenBank/DDBJ databases">
        <title>Halalkalibacter sp. nov. isolated from Lonar Lake, India.</title>
        <authorList>
            <person name="Joshi A."/>
            <person name="Thite S."/>
            <person name="Lodha T."/>
        </authorList>
    </citation>
    <scope>NUCLEOTIDE SEQUENCE</scope>
    <source>
        <strain evidence="1">MEB205</strain>
    </source>
</reference>
<accession>A0A9X2I9G2</accession>
<dbReference type="GO" id="GO:0005829">
    <property type="term" value="C:cytosol"/>
    <property type="evidence" value="ECO:0007669"/>
    <property type="project" value="TreeGrafter"/>
</dbReference>
<dbReference type="InterPro" id="IPR044668">
    <property type="entry name" value="PuuD-like"/>
</dbReference>
<evidence type="ECO:0000313" key="2">
    <source>
        <dbReference type="Proteomes" id="UP001139150"/>
    </source>
</evidence>
<dbReference type="Gene3D" id="3.40.50.880">
    <property type="match status" value="1"/>
</dbReference>
<dbReference type="GO" id="GO:0033969">
    <property type="term" value="F:gamma-glutamyl-gamma-aminobutyrate hydrolase activity"/>
    <property type="evidence" value="ECO:0007669"/>
    <property type="project" value="TreeGrafter"/>
</dbReference>
<dbReference type="RefSeq" id="WP_250097619.1">
    <property type="nucleotide sequence ID" value="NZ_JAKRYL010000018.1"/>
</dbReference>
<name>A0A9X2I9G2_9BACI</name>
<dbReference type="SUPFAM" id="SSF52317">
    <property type="entry name" value="Class I glutamine amidotransferase-like"/>
    <property type="match status" value="1"/>
</dbReference>
<dbReference type="GO" id="GO:0006598">
    <property type="term" value="P:polyamine catabolic process"/>
    <property type="evidence" value="ECO:0007669"/>
    <property type="project" value="TreeGrafter"/>
</dbReference>
<evidence type="ECO:0000313" key="1">
    <source>
        <dbReference type="EMBL" id="MCL7748735.1"/>
    </source>
</evidence>
<dbReference type="PANTHER" id="PTHR43235:SF1">
    <property type="entry name" value="GLUTAMINE AMIDOTRANSFERASE PB2B2.05-RELATED"/>
    <property type="match status" value="1"/>
</dbReference>
<dbReference type="EMBL" id="JAKRYL010000018">
    <property type="protein sequence ID" value="MCL7748735.1"/>
    <property type="molecule type" value="Genomic_DNA"/>
</dbReference>
<dbReference type="InterPro" id="IPR029062">
    <property type="entry name" value="Class_I_gatase-like"/>
</dbReference>
<dbReference type="FunFam" id="3.40.50.880:FF:000030">
    <property type="entry name" value="Gamma-glutamyl-gamma-aminobutyrate hydrolase PuuD"/>
    <property type="match status" value="1"/>
</dbReference>
<gene>
    <name evidence="1" type="ORF">MF646_16550</name>
</gene>
<dbReference type="Pfam" id="PF07722">
    <property type="entry name" value="Peptidase_C26"/>
    <property type="match status" value="1"/>
</dbReference>
<dbReference type="Proteomes" id="UP001139150">
    <property type="component" value="Unassembled WGS sequence"/>
</dbReference>
<dbReference type="PROSITE" id="PS51273">
    <property type="entry name" value="GATASE_TYPE_1"/>
    <property type="match status" value="1"/>
</dbReference>
<keyword evidence="1" id="KW-0378">Hydrolase</keyword>
<dbReference type="InterPro" id="IPR011697">
    <property type="entry name" value="Peptidase_C26"/>
</dbReference>
<dbReference type="PANTHER" id="PTHR43235">
    <property type="entry name" value="GLUTAMINE AMIDOTRANSFERASE PB2B2.05-RELATED"/>
    <property type="match status" value="1"/>
</dbReference>
<dbReference type="AlphaFoldDB" id="A0A9X2I9G2"/>
<protein>
    <submittedName>
        <fullName evidence="1">Gamma-glutamyl-gamma-aminobutyrate hydrolase family protein</fullName>
    </submittedName>
</protein>
<keyword evidence="2" id="KW-1185">Reference proteome</keyword>